<feature type="compositionally biased region" description="Low complexity" evidence="1">
    <location>
        <begin position="1"/>
        <end position="18"/>
    </location>
</feature>
<dbReference type="CDD" id="cd02257">
    <property type="entry name" value="Peptidase_C19"/>
    <property type="match status" value="1"/>
</dbReference>
<dbReference type="InterPro" id="IPR028889">
    <property type="entry name" value="USP"/>
</dbReference>
<evidence type="ECO:0000313" key="3">
    <source>
        <dbReference type="EMBL" id="MEM4989793.1"/>
    </source>
</evidence>
<gene>
    <name evidence="3" type="ORF">V8G57_20565</name>
</gene>
<feature type="compositionally biased region" description="Basic and acidic residues" evidence="1">
    <location>
        <begin position="1514"/>
        <end position="1527"/>
    </location>
</feature>
<accession>A0ABU9Q0J0</accession>
<keyword evidence="4" id="KW-1185">Reference proteome</keyword>
<dbReference type="InterPro" id="IPR038765">
    <property type="entry name" value="Papain-like_cys_pep_sf"/>
</dbReference>
<dbReference type="RefSeq" id="WP_342830962.1">
    <property type="nucleotide sequence ID" value="NZ_JBANDC010000017.1"/>
</dbReference>
<organism evidence="3 4">
    <name type="scientific">Collimonas rhizosphaerae</name>
    <dbReference type="NCBI Taxonomy" id="3126357"/>
    <lineage>
        <taxon>Bacteria</taxon>
        <taxon>Pseudomonadati</taxon>
        <taxon>Pseudomonadota</taxon>
        <taxon>Betaproteobacteria</taxon>
        <taxon>Burkholderiales</taxon>
        <taxon>Oxalobacteraceae</taxon>
        <taxon>Collimonas</taxon>
    </lineage>
</organism>
<feature type="compositionally biased region" description="Polar residues" evidence="1">
    <location>
        <begin position="1532"/>
        <end position="1547"/>
    </location>
</feature>
<name>A0ABU9Q0J0_9BURK</name>
<sequence>MQKLSAQTAPQAPQADTQENLQPHYEPPMEGGELSEMGDFHYAGSPFRRRDRSMARLPPAPLTPPNKTGLPDKLKNGIEALSGISLDRVKVHYNSPRPAQLQALAYAQGSEIHLAPGQERHLPHEAWHVVQQASGRVRPTLQLKSGVALNDDGGLEHEADLMGQAAVRYRGNSLAGGAREHGGNWNMPAVAQRLPEDAFTYVEELTAEEMEESEVARNVAVLKRTLANARNINRTFPLITQNTETFKAIKAALYRKIATLAISLGRGQGAEFIKRWNAGQGNRLALEYYAATGVFGKKYVPVESKPFFAGDAATLDYLKNWLKKKSKDKSMNPDIKLARMIPLILSEPALPENVIVALKLFFGHTANFVPQDNLGRDFRSVEHGDYYRSSLDPVREGNTALLREHAEERYKARGETLPDQQTFQVINQPLHAAVKELGSMYANIDGMEFIADETDSDLSYARYSSSIGSHTGALGLVQNVYKTLQTGTRFSGVAGDENWDRQLAAGRFTPLIPEDMLALDGEQNYHDLLLADRSRLVAEVAAEIRRKYDDKKTGLRVVPIQSGEHASLILEVIYPPGTEETAKLTEMEWRELFIATFNQVAAGSGLQTRVTHRGSFGFLYPSASSVGGPVRIWPGLTPPEVFKNLVFSTLDRLESPKGAFQTPDQSVVPQPSADSVALHVEALKTAVRYAQDAMRDTISVKGPEALVNWIAVRLQRNLAKAFELLAGSKDGKPQQQENAFLKSSSTIESLMEYSYLLEALRADALPAHDPYPEYLRKKLAVSSDKDDPGYRDTHTFYLDSGMQAIASAHLLARKWAAKKHGADVQGELDTIDLYSYFEYGMIDKVNLRLLARNRSSQGYLDKGSFDKMLDEIFKDGEPAVIAADLNPVLTTLAAKTDQLPYGPVFEHFAKTGDEKSSVIPIVDVTNASLDKAAELDLGHGYQHFIVVESLSKHQQLGADKFTMGRLTAIGSEEFVQLAKTLLQPIENAAYHRLPAAYRLRMDKVFYGDAAQTQPTLAASVLDTSAQYDDFMDLIGMGQKWRRAMDKGSGDGADQVQQRYMAMKVLLNEGFERYMAELKATINSQFDLQKAFNALPPADQRNLQRRLAWQLGAAETEEVVTENPFLLGQPSDTGIVNVGNTCYLAAALNTMAFTPQAALFQPRPDDPKAGLRADILVILNKIRNGQKVEYVEIAALLSALDHARLLEGPNAFAMETPLNAQRDPAEVMEYVLDYFGIGEDPRYLLGQTVNKRINLENAPVFGEIDPGGYSEVDAAGSYAPKASSDWMIKLPLGQAANLIQLLNNYLAMENIQQLTGVLDHQVRRGPGISQTFLGPETPNAISFQLVRWEFRQGQVRKDRTAIDMPTGFTFNGAEYRLKAVIYHQGNYADGGHYTTSTLHDEQGWQYRNDSRVSADPKFEERKNFGYIYTYAKTEELPEQQQQGGLPAGMDNFHDLDDLDGSGGLDEGAQLDQPDAPQLGRKRSFEMALDKPRQPSDASQATSSGQPSEQAQKKPKFAELDDPADHQFEPSEPMQEQQPADNVQQQLDNESPIIMEDHDGF</sequence>
<protein>
    <submittedName>
        <fullName evidence="3">DUF4157 domain-containing protein</fullName>
    </submittedName>
</protein>
<evidence type="ECO:0000313" key="4">
    <source>
        <dbReference type="Proteomes" id="UP001495910"/>
    </source>
</evidence>
<dbReference type="Gene3D" id="3.90.70.10">
    <property type="entry name" value="Cysteine proteinases"/>
    <property type="match status" value="2"/>
</dbReference>
<dbReference type="PROSITE" id="PS00973">
    <property type="entry name" value="USP_2"/>
    <property type="match status" value="1"/>
</dbReference>
<dbReference type="InterPro" id="IPR050164">
    <property type="entry name" value="Peptidase_C19"/>
</dbReference>
<proteinExistence type="predicted"/>
<feature type="compositionally biased region" description="Basic and acidic residues" evidence="1">
    <location>
        <begin position="1481"/>
        <end position="1492"/>
    </location>
</feature>
<dbReference type="InterPro" id="IPR001394">
    <property type="entry name" value="Peptidase_C19_UCH"/>
</dbReference>
<feature type="compositionally biased region" description="Polar residues" evidence="1">
    <location>
        <begin position="1494"/>
        <end position="1508"/>
    </location>
</feature>
<dbReference type="Proteomes" id="UP001495910">
    <property type="component" value="Unassembled WGS sequence"/>
</dbReference>
<dbReference type="EMBL" id="JBANDC010000017">
    <property type="protein sequence ID" value="MEM4989793.1"/>
    <property type="molecule type" value="Genomic_DNA"/>
</dbReference>
<dbReference type="Pfam" id="PF00443">
    <property type="entry name" value="UCH"/>
    <property type="match status" value="1"/>
</dbReference>
<dbReference type="InterPro" id="IPR025295">
    <property type="entry name" value="eCIS_core_dom"/>
</dbReference>
<dbReference type="PROSITE" id="PS50235">
    <property type="entry name" value="USP_3"/>
    <property type="match status" value="1"/>
</dbReference>
<feature type="domain" description="USP" evidence="2">
    <location>
        <begin position="1132"/>
        <end position="1432"/>
    </location>
</feature>
<evidence type="ECO:0000259" key="2">
    <source>
        <dbReference type="PROSITE" id="PS50235"/>
    </source>
</evidence>
<dbReference type="SUPFAM" id="SSF54001">
    <property type="entry name" value="Cysteine proteinases"/>
    <property type="match status" value="1"/>
</dbReference>
<feature type="region of interest" description="Disordered" evidence="1">
    <location>
        <begin position="1437"/>
        <end position="1559"/>
    </location>
</feature>
<comment type="caution">
    <text evidence="3">The sequence shown here is derived from an EMBL/GenBank/DDBJ whole genome shotgun (WGS) entry which is preliminary data.</text>
</comment>
<evidence type="ECO:0000256" key="1">
    <source>
        <dbReference type="SAM" id="MobiDB-lite"/>
    </source>
</evidence>
<dbReference type="Pfam" id="PF13699">
    <property type="entry name" value="eCIS_core"/>
    <property type="match status" value="1"/>
</dbReference>
<feature type="region of interest" description="Disordered" evidence="1">
    <location>
        <begin position="1"/>
        <end position="46"/>
    </location>
</feature>
<dbReference type="InterPro" id="IPR018200">
    <property type="entry name" value="USP_CS"/>
</dbReference>
<dbReference type="PANTHER" id="PTHR24006">
    <property type="entry name" value="UBIQUITIN CARBOXYL-TERMINAL HYDROLASE"/>
    <property type="match status" value="1"/>
</dbReference>
<reference evidence="3 4" key="1">
    <citation type="submission" date="2024-02" db="EMBL/GenBank/DDBJ databases">
        <title>Draft genome sequence of Collimonas sp. strain H4R21, an effective mineral-weathering bacterial strain isolated from the beech rhizosphere.</title>
        <authorList>
            <person name="Morin E."/>
            <person name="Uroz S."/>
            <person name="Leveau J.H.J."/>
            <person name="Kumar R."/>
            <person name="Rey M.W."/>
            <person name="Pham J."/>
        </authorList>
    </citation>
    <scope>NUCLEOTIDE SEQUENCE [LARGE SCALE GENOMIC DNA]</scope>
    <source>
        <strain evidence="3 4">H4R21</strain>
    </source>
</reference>